<feature type="binding site" evidence="11">
    <location>
        <position position="171"/>
    </location>
    <ligand>
        <name>Mg(2+)</name>
        <dbReference type="ChEBI" id="CHEBI:18420"/>
    </ligand>
</feature>
<dbReference type="InterPro" id="IPR003374">
    <property type="entry name" value="ApbE-like_sf"/>
</dbReference>
<evidence type="ECO:0000256" key="10">
    <source>
        <dbReference type="PIRNR" id="PIRNR006268"/>
    </source>
</evidence>
<evidence type="ECO:0000256" key="2">
    <source>
        <dbReference type="ARBA" id="ARBA00016337"/>
    </source>
</evidence>
<keyword evidence="5 10" id="KW-0479">Metal-binding</keyword>
<dbReference type="KEGG" id="taer:GT409_11685"/>
<feature type="binding site" evidence="11">
    <location>
        <position position="292"/>
    </location>
    <ligand>
        <name>Mg(2+)</name>
        <dbReference type="ChEBI" id="CHEBI:18420"/>
    </ligand>
</feature>
<evidence type="ECO:0000256" key="4">
    <source>
        <dbReference type="ARBA" id="ARBA00022679"/>
    </source>
</evidence>
<name>A0A6P1M866_9BACT</name>
<dbReference type="RefSeq" id="WP_160629256.1">
    <property type="nucleotide sequence ID" value="NZ_CP047593.1"/>
</dbReference>
<dbReference type="SUPFAM" id="SSF143631">
    <property type="entry name" value="ApbE-like"/>
    <property type="match status" value="1"/>
</dbReference>
<evidence type="ECO:0000313" key="12">
    <source>
        <dbReference type="EMBL" id="QHI70077.1"/>
    </source>
</evidence>
<evidence type="ECO:0000256" key="3">
    <source>
        <dbReference type="ARBA" id="ARBA00022630"/>
    </source>
</evidence>
<evidence type="ECO:0000313" key="13">
    <source>
        <dbReference type="Proteomes" id="UP000464954"/>
    </source>
</evidence>
<keyword evidence="7 10" id="KW-0460">Magnesium</keyword>
<evidence type="ECO:0000256" key="8">
    <source>
        <dbReference type="ARBA" id="ARBA00031306"/>
    </source>
</evidence>
<feature type="binding site" evidence="11">
    <location>
        <position position="288"/>
    </location>
    <ligand>
        <name>Mg(2+)</name>
        <dbReference type="ChEBI" id="CHEBI:18420"/>
    </ligand>
</feature>
<dbReference type="InterPro" id="IPR024932">
    <property type="entry name" value="ApbE"/>
</dbReference>
<protein>
    <recommendedName>
        <fullName evidence="2 10">FAD:protein FMN transferase</fullName>
        <ecNumber evidence="1 10">2.7.1.180</ecNumber>
    </recommendedName>
    <alternativeName>
        <fullName evidence="8 10">Flavin transferase</fullName>
    </alternativeName>
</protein>
<dbReference type="Pfam" id="PF02424">
    <property type="entry name" value="ApbE"/>
    <property type="match status" value="1"/>
</dbReference>
<dbReference type="Gene3D" id="3.10.520.10">
    <property type="entry name" value="ApbE-like domains"/>
    <property type="match status" value="1"/>
</dbReference>
<dbReference type="EC" id="2.7.1.180" evidence="1 10"/>
<keyword evidence="3 10" id="KW-0285">Flavoprotein</keyword>
<keyword evidence="4 10" id="KW-0808">Transferase</keyword>
<evidence type="ECO:0000256" key="9">
    <source>
        <dbReference type="ARBA" id="ARBA00048540"/>
    </source>
</evidence>
<comment type="cofactor">
    <cofactor evidence="11">
        <name>Mg(2+)</name>
        <dbReference type="ChEBI" id="CHEBI:18420"/>
    </cofactor>
    <cofactor evidence="11">
        <name>Mn(2+)</name>
        <dbReference type="ChEBI" id="CHEBI:29035"/>
    </cofactor>
    <text evidence="11">Magnesium. Can also use manganese.</text>
</comment>
<proteinExistence type="inferred from homology"/>
<dbReference type="GO" id="GO:0046872">
    <property type="term" value="F:metal ion binding"/>
    <property type="evidence" value="ECO:0007669"/>
    <property type="project" value="UniProtKB-UniRule"/>
</dbReference>
<dbReference type="EMBL" id="CP047593">
    <property type="protein sequence ID" value="QHI70077.1"/>
    <property type="molecule type" value="Genomic_DNA"/>
</dbReference>
<dbReference type="PANTHER" id="PTHR30040:SF2">
    <property type="entry name" value="FAD:PROTEIN FMN TRANSFERASE"/>
    <property type="match status" value="1"/>
</dbReference>
<evidence type="ECO:0000256" key="5">
    <source>
        <dbReference type="ARBA" id="ARBA00022723"/>
    </source>
</evidence>
<evidence type="ECO:0000256" key="7">
    <source>
        <dbReference type="ARBA" id="ARBA00022842"/>
    </source>
</evidence>
<evidence type="ECO:0000256" key="1">
    <source>
        <dbReference type="ARBA" id="ARBA00011955"/>
    </source>
</evidence>
<dbReference type="AlphaFoldDB" id="A0A6P1M866"/>
<dbReference type="Proteomes" id="UP000464954">
    <property type="component" value="Chromosome"/>
</dbReference>
<dbReference type="PANTHER" id="PTHR30040">
    <property type="entry name" value="THIAMINE BIOSYNTHESIS LIPOPROTEIN APBE"/>
    <property type="match status" value="1"/>
</dbReference>
<organism evidence="12 13">
    <name type="scientific">Tichowtungia aerotolerans</name>
    <dbReference type="NCBI Taxonomy" id="2697043"/>
    <lineage>
        <taxon>Bacteria</taxon>
        <taxon>Pseudomonadati</taxon>
        <taxon>Kiritimatiellota</taxon>
        <taxon>Tichowtungiia</taxon>
        <taxon>Tichowtungiales</taxon>
        <taxon>Tichowtungiaceae</taxon>
        <taxon>Tichowtungia</taxon>
    </lineage>
</organism>
<dbReference type="PIRSF" id="PIRSF006268">
    <property type="entry name" value="ApbE"/>
    <property type="match status" value="1"/>
</dbReference>
<comment type="catalytic activity">
    <reaction evidence="9 10">
        <text>L-threonyl-[protein] + FAD = FMN-L-threonyl-[protein] + AMP + H(+)</text>
        <dbReference type="Rhea" id="RHEA:36847"/>
        <dbReference type="Rhea" id="RHEA-COMP:11060"/>
        <dbReference type="Rhea" id="RHEA-COMP:11061"/>
        <dbReference type="ChEBI" id="CHEBI:15378"/>
        <dbReference type="ChEBI" id="CHEBI:30013"/>
        <dbReference type="ChEBI" id="CHEBI:57692"/>
        <dbReference type="ChEBI" id="CHEBI:74257"/>
        <dbReference type="ChEBI" id="CHEBI:456215"/>
        <dbReference type="EC" id="2.7.1.180"/>
    </reaction>
</comment>
<sequence>MNKKLFAVFLCVAVAGGGLLWKNRQTVTNPSWAQPTMGTMAHITLSGSISKKMLGTLRDAIDATLEDVNRTMSTWQADTEISQFNRFQGLENVEISPEFAEVAQAALEFSKATDGAFDPTVKPLIDYWGFGPEERTTPLEEIRQAVGWQKVHLGSATIRKDRPSLQLDFSAIAKGYGVDRVAGVIAQIRNNFLVEIGGEIVASGTNPKGLPWKVGIENPDPTAAFGESILQILELSGRAMATSGDYRNFQIRADSTRYSHIIDPKSGTPAESDIAAVSVLAKRCMDADAVATALFVMGSEKSFQWLETHPGFDAFFILHDPKTPGFASRATPGFPKE</sequence>
<dbReference type="GO" id="GO:0016740">
    <property type="term" value="F:transferase activity"/>
    <property type="evidence" value="ECO:0007669"/>
    <property type="project" value="UniProtKB-UniRule"/>
</dbReference>
<evidence type="ECO:0000256" key="11">
    <source>
        <dbReference type="PIRSR" id="PIRSR006268-2"/>
    </source>
</evidence>
<evidence type="ECO:0000256" key="6">
    <source>
        <dbReference type="ARBA" id="ARBA00022827"/>
    </source>
</evidence>
<reference evidence="12 13" key="1">
    <citation type="submission" date="2020-01" db="EMBL/GenBank/DDBJ databases">
        <title>Ponticoccus aerotolerans gen. nov., sp. nov., an anaerobic bacterium and proposal of Ponticoccusceae fam. nov., Ponticoccusles ord. nov. and Ponticoccuse classis nov. in the phylum Kiritimatiellaeota.</title>
        <authorList>
            <person name="Zhou L.Y."/>
            <person name="Du Z.J."/>
        </authorList>
    </citation>
    <scope>NUCLEOTIDE SEQUENCE [LARGE SCALE GENOMIC DNA]</scope>
    <source>
        <strain evidence="12 13">S-5007</strain>
    </source>
</reference>
<comment type="similarity">
    <text evidence="10">Belongs to the ApbE family.</text>
</comment>
<keyword evidence="6 10" id="KW-0274">FAD</keyword>
<keyword evidence="13" id="KW-1185">Reference proteome</keyword>
<gene>
    <name evidence="12" type="ORF">GT409_11685</name>
</gene>
<accession>A0A6P1M866</accession>